<comment type="catalytic activity">
    <reaction evidence="11">
        <text>Endonucleolytic cleavage of RNA, removing 21 and 42 nucleotides, respectively, from the 5'- and 3'-termini of a 5S-rRNA precursor.</text>
        <dbReference type="EC" id="3.1.26.8"/>
    </reaction>
</comment>
<dbReference type="PROSITE" id="PS50880">
    <property type="entry name" value="TOPRIM"/>
    <property type="match status" value="1"/>
</dbReference>
<gene>
    <name evidence="11" type="primary">rnmV</name>
    <name evidence="14" type="ORF">SpAn4DRAFT_3277</name>
</gene>
<keyword evidence="7 11" id="KW-0255">Endonuclease</keyword>
<evidence type="ECO:0000256" key="2">
    <source>
        <dbReference type="ARBA" id="ARBA00022517"/>
    </source>
</evidence>
<keyword evidence="4 11" id="KW-0540">Nuclease</keyword>
<evidence type="ECO:0000259" key="13">
    <source>
        <dbReference type="PROSITE" id="PS50880"/>
    </source>
</evidence>
<keyword evidence="5" id="KW-0479">Metal-binding</keyword>
<dbReference type="PANTHER" id="PTHR39156:SF1">
    <property type="entry name" value="RIBONUCLEASE M5"/>
    <property type="match status" value="1"/>
</dbReference>
<dbReference type="Gene3D" id="3.40.1360.10">
    <property type="match status" value="1"/>
</dbReference>
<proteinExistence type="inferred from homology"/>
<comment type="subcellular location">
    <subcellularLocation>
        <location evidence="11">Cytoplasm</location>
    </subcellularLocation>
</comment>
<dbReference type="HAMAP" id="MF_01469">
    <property type="entry name" value="RNase_M5"/>
    <property type="match status" value="1"/>
</dbReference>
<comment type="function">
    <text evidence="11">Required for correct processing of both the 5' and 3' ends of 5S rRNA precursor. Cleaves both sides of a double-stranded region yielding mature 5S rRNA in one step.</text>
</comment>
<dbReference type="InterPro" id="IPR025156">
    <property type="entry name" value="RNase_M5_C"/>
</dbReference>
<dbReference type="InterPro" id="IPR004466">
    <property type="entry name" value="RNase_M5"/>
</dbReference>
<dbReference type="GO" id="GO:0019843">
    <property type="term" value="F:rRNA binding"/>
    <property type="evidence" value="ECO:0007669"/>
    <property type="project" value="UniProtKB-KW"/>
</dbReference>
<evidence type="ECO:0000256" key="4">
    <source>
        <dbReference type="ARBA" id="ARBA00022722"/>
    </source>
</evidence>
<evidence type="ECO:0000256" key="1">
    <source>
        <dbReference type="ARBA" id="ARBA00022490"/>
    </source>
</evidence>
<dbReference type="GO" id="GO:0046872">
    <property type="term" value="F:metal ion binding"/>
    <property type="evidence" value="ECO:0007669"/>
    <property type="project" value="UniProtKB-KW"/>
</dbReference>
<evidence type="ECO:0000256" key="11">
    <source>
        <dbReference type="HAMAP-Rule" id="MF_01469"/>
    </source>
</evidence>
<evidence type="ECO:0000256" key="6">
    <source>
        <dbReference type="ARBA" id="ARBA00022730"/>
    </source>
</evidence>
<dbReference type="RefSeq" id="WP_021168504.1">
    <property type="nucleotide sequence ID" value="NZ_CTRP01000011.1"/>
</dbReference>
<evidence type="ECO:0000313" key="14">
    <source>
        <dbReference type="EMBL" id="CQR72817.1"/>
    </source>
</evidence>
<keyword evidence="8 11" id="KW-0378">Hydrolase</keyword>
<dbReference type="NCBIfam" id="TIGR00334">
    <property type="entry name" value="5S_RNA_mat_M5"/>
    <property type="match status" value="1"/>
</dbReference>
<keyword evidence="6 11" id="KW-0699">rRNA-binding</keyword>
<dbReference type="PANTHER" id="PTHR39156">
    <property type="entry name" value="RIBONUCLEASE M5"/>
    <property type="match status" value="1"/>
</dbReference>
<evidence type="ECO:0000313" key="15">
    <source>
        <dbReference type="Proteomes" id="UP000049855"/>
    </source>
</evidence>
<dbReference type="SMART" id="SM00493">
    <property type="entry name" value="TOPRIM"/>
    <property type="match status" value="1"/>
</dbReference>
<keyword evidence="3 11" id="KW-0698">rRNA processing</keyword>
<organism evidence="14 15">
    <name type="scientific">Sporomusa ovata</name>
    <dbReference type="NCBI Taxonomy" id="2378"/>
    <lineage>
        <taxon>Bacteria</taxon>
        <taxon>Bacillati</taxon>
        <taxon>Bacillota</taxon>
        <taxon>Negativicutes</taxon>
        <taxon>Selenomonadales</taxon>
        <taxon>Sporomusaceae</taxon>
        <taxon>Sporomusa</taxon>
    </lineage>
</organism>
<dbReference type="GO" id="GO:0005737">
    <property type="term" value="C:cytoplasm"/>
    <property type="evidence" value="ECO:0007669"/>
    <property type="project" value="UniProtKB-SubCell"/>
</dbReference>
<dbReference type="SUPFAM" id="SSF110455">
    <property type="entry name" value="Toprim domain"/>
    <property type="match status" value="1"/>
</dbReference>
<protein>
    <recommendedName>
        <fullName evidence="11 12">Ribonuclease M5</fullName>
        <ecNumber evidence="11 12">3.1.26.8</ecNumber>
    </recommendedName>
    <alternativeName>
        <fullName evidence="11">RNase M5</fullName>
    </alternativeName>
    <alternativeName>
        <fullName evidence="11">Ribosomal RNA terminal maturase M5</fullName>
    </alternativeName>
</protein>
<dbReference type="CDD" id="cd01027">
    <property type="entry name" value="TOPRIM_RNase_M5_like"/>
    <property type="match status" value="1"/>
</dbReference>
<sequence>MIKEVIVVEGKQDIAAVKRAVDAECIATDGFNLLPRTISRIEDAYKRRGIIILTDPDSAGERIRKYLARRFAEAKHAFVPREQAYANDDIGIEQASPEAIRDALSKVRLHEWQPSSEFSWQDIIINRLTGVPDATFRRAAVGESLGIGYANAKGFFYRLNHYGVTRAEFTGALNKLDNAANLSSGVEEPNYGD</sequence>
<dbReference type="EC" id="3.1.26.8" evidence="11 12"/>
<dbReference type="GO" id="GO:0006364">
    <property type="term" value="P:rRNA processing"/>
    <property type="evidence" value="ECO:0007669"/>
    <property type="project" value="UniProtKB-UniRule"/>
</dbReference>
<evidence type="ECO:0000256" key="8">
    <source>
        <dbReference type="ARBA" id="ARBA00022801"/>
    </source>
</evidence>
<comment type="similarity">
    <text evidence="11">Belongs to the ribonuclease M5 family.</text>
</comment>
<keyword evidence="2 11" id="KW-0690">Ribosome biogenesis</keyword>
<dbReference type="Pfam" id="PF13662">
    <property type="entry name" value="Toprim_4"/>
    <property type="match status" value="1"/>
</dbReference>
<name>A0A0U1KZH2_9FIRM</name>
<evidence type="ECO:0000256" key="10">
    <source>
        <dbReference type="ARBA" id="ARBA00022884"/>
    </source>
</evidence>
<dbReference type="Pfam" id="PF13331">
    <property type="entry name" value="DUF4093"/>
    <property type="match status" value="1"/>
</dbReference>
<keyword evidence="9" id="KW-0460">Magnesium</keyword>
<keyword evidence="1 11" id="KW-0963">Cytoplasm</keyword>
<dbReference type="InterPro" id="IPR034141">
    <property type="entry name" value="TOPRIM_RNase_M5-like"/>
</dbReference>
<evidence type="ECO:0000256" key="9">
    <source>
        <dbReference type="ARBA" id="ARBA00022842"/>
    </source>
</evidence>
<dbReference type="AlphaFoldDB" id="A0A0U1KZH2"/>
<keyword evidence="10 11" id="KW-0694">RNA-binding</keyword>
<reference evidence="15" key="1">
    <citation type="submission" date="2015-03" db="EMBL/GenBank/DDBJ databases">
        <authorList>
            <person name="Nijsse Bart"/>
        </authorList>
    </citation>
    <scope>NUCLEOTIDE SEQUENCE [LARGE SCALE GENOMIC DNA]</scope>
</reference>
<feature type="domain" description="Toprim" evidence="13">
    <location>
        <begin position="3"/>
        <end position="86"/>
    </location>
</feature>
<evidence type="ECO:0000256" key="3">
    <source>
        <dbReference type="ARBA" id="ARBA00022552"/>
    </source>
</evidence>
<keyword evidence="15" id="KW-1185">Reference proteome</keyword>
<dbReference type="InterPro" id="IPR006171">
    <property type="entry name" value="TOPRIM_dom"/>
</dbReference>
<evidence type="ECO:0000256" key="5">
    <source>
        <dbReference type="ARBA" id="ARBA00022723"/>
    </source>
</evidence>
<evidence type="ECO:0000256" key="7">
    <source>
        <dbReference type="ARBA" id="ARBA00022759"/>
    </source>
</evidence>
<evidence type="ECO:0000256" key="12">
    <source>
        <dbReference type="NCBIfam" id="TIGR00334"/>
    </source>
</evidence>
<dbReference type="Proteomes" id="UP000049855">
    <property type="component" value="Unassembled WGS sequence"/>
</dbReference>
<accession>A0A0U1KZH2</accession>
<dbReference type="EMBL" id="CTRP01000011">
    <property type="protein sequence ID" value="CQR72817.1"/>
    <property type="molecule type" value="Genomic_DNA"/>
</dbReference>
<dbReference type="GO" id="GO:0043822">
    <property type="term" value="F:ribonuclease M5 activity"/>
    <property type="evidence" value="ECO:0007669"/>
    <property type="project" value="UniProtKB-UniRule"/>
</dbReference>